<dbReference type="PANTHER" id="PTHR43734:SF4">
    <property type="entry name" value="AMINE OXIDASE DOMAIN-CONTAINING PROTEIN"/>
    <property type="match status" value="1"/>
</dbReference>
<gene>
    <name evidence="1" type="primary">g4369</name>
    <name evidence="1" type="ORF">VP750_LOCUS3727</name>
</gene>
<dbReference type="Proteomes" id="UP001497392">
    <property type="component" value="Unassembled WGS sequence"/>
</dbReference>
<dbReference type="SUPFAM" id="SSF51905">
    <property type="entry name" value="FAD/NAD(P)-binding domain"/>
    <property type="match status" value="1"/>
</dbReference>
<sequence length="527" mass="58441">MSPAVRVPDLPAKVAVLIVGAGPTGLGAASRFDQHGLNDWLIIDQASEAGGLACTDVTPEGFLFDMGGHVIFSHYQYFDELLDTAVGSGDDFWNTLQRVSYVWTKDRWVAYPFQNNISALPKEDQIKCLTGVAEAKVANAVAQSKPKNFDEWILRVMGSGIADLFMRPYNFKVWAYPTTAMQCDWLGERVATVDATRAIKNVIEGQEDAGWGPNAVFRFPLEGGTGAIWKAVARLLPQEKQKYGEEYTVMGIDKEAKVATLACGQKIQYEALVSTMPLDLTLHWLGQPKWADELLHSSSHIVGIGLRGQCPHGLKCWLYFPEDNCPFYRTTVFSHYAPKNCPSTDTKLATVCLGDGTETKDSQPEGGPYWSLMFEVSESELKAVNNQEESFAGGRWAGIVRECVQGALNTKLIQEDTQIVSLYHRRLEHGYPTPSLARDSVLEKALPWLRQSGIWSRGRFGSYKYEVGNQDHSLMLGVECADNVLFGSKEVTLNHPNIVNAKKNTEILYSTPTFLSRHTKATENGTL</sequence>
<keyword evidence="2" id="KW-1185">Reference proteome</keyword>
<dbReference type="EMBL" id="CAXHTA020000006">
    <property type="protein sequence ID" value="CAL5222068.1"/>
    <property type="molecule type" value="Genomic_DNA"/>
</dbReference>
<dbReference type="Gene3D" id="3.50.50.60">
    <property type="entry name" value="FAD/NAD(P)-binding domain"/>
    <property type="match status" value="1"/>
</dbReference>
<dbReference type="InterPro" id="IPR036188">
    <property type="entry name" value="FAD/NAD-bd_sf"/>
</dbReference>
<dbReference type="PANTHER" id="PTHR43734">
    <property type="entry name" value="PHYTOENE DESATURASE"/>
    <property type="match status" value="1"/>
</dbReference>
<accession>A0ABP1FQ45</accession>
<comment type="caution">
    <text evidence="1">The sequence shown here is derived from an EMBL/GenBank/DDBJ whole genome shotgun (WGS) entry which is preliminary data.</text>
</comment>
<evidence type="ECO:0000313" key="2">
    <source>
        <dbReference type="Proteomes" id="UP001497392"/>
    </source>
</evidence>
<proteinExistence type="predicted"/>
<protein>
    <submittedName>
        <fullName evidence="1">G4369 protein</fullName>
    </submittedName>
</protein>
<evidence type="ECO:0000313" key="1">
    <source>
        <dbReference type="EMBL" id="CAL5222068.1"/>
    </source>
</evidence>
<dbReference type="Pfam" id="PF13450">
    <property type="entry name" value="NAD_binding_8"/>
    <property type="match status" value="1"/>
</dbReference>
<reference evidence="1 2" key="1">
    <citation type="submission" date="2024-06" db="EMBL/GenBank/DDBJ databases">
        <authorList>
            <person name="Kraege A."/>
            <person name="Thomma B."/>
        </authorList>
    </citation>
    <scope>NUCLEOTIDE SEQUENCE [LARGE SCALE GENOMIC DNA]</scope>
</reference>
<name>A0ABP1FQ45_9CHLO</name>
<organism evidence="1 2">
    <name type="scientific">Coccomyxa viridis</name>
    <dbReference type="NCBI Taxonomy" id="1274662"/>
    <lineage>
        <taxon>Eukaryota</taxon>
        <taxon>Viridiplantae</taxon>
        <taxon>Chlorophyta</taxon>
        <taxon>core chlorophytes</taxon>
        <taxon>Trebouxiophyceae</taxon>
        <taxon>Trebouxiophyceae incertae sedis</taxon>
        <taxon>Coccomyxaceae</taxon>
        <taxon>Coccomyxa</taxon>
    </lineage>
</organism>